<evidence type="ECO:0000259" key="9">
    <source>
        <dbReference type="Pfam" id="PF13098"/>
    </source>
</evidence>
<evidence type="ECO:0000259" key="8">
    <source>
        <dbReference type="Pfam" id="PF10411"/>
    </source>
</evidence>
<evidence type="ECO:0000313" key="10">
    <source>
        <dbReference type="EMBL" id="CEA00985.1"/>
    </source>
</evidence>
<dbReference type="GO" id="GO:0042597">
    <property type="term" value="C:periplasmic space"/>
    <property type="evidence" value="ECO:0007669"/>
    <property type="project" value="UniProtKB-SubCell"/>
</dbReference>
<evidence type="ECO:0000256" key="5">
    <source>
        <dbReference type="ARBA" id="ARBA00023157"/>
    </source>
</evidence>
<feature type="domain" description="Disulphide bond isomerase DsbC/G N-terminal" evidence="8">
    <location>
        <begin position="20"/>
        <end position="88"/>
    </location>
</feature>
<dbReference type="EMBL" id="LM997413">
    <property type="protein sequence ID" value="CEA00985.1"/>
    <property type="molecule type" value="Genomic_DNA"/>
</dbReference>
<dbReference type="CDD" id="cd03020">
    <property type="entry name" value="DsbA_DsbC_DsbG"/>
    <property type="match status" value="1"/>
</dbReference>
<dbReference type="PATRIC" id="fig|1461581.3.peg.251"/>
<dbReference type="InterPro" id="IPR009094">
    <property type="entry name" value="DiS-bond_isomerase_DsbC/G_N_sf"/>
</dbReference>
<organism evidence="10">
    <name type="scientific">Pseudomonas saudimassiliensis</name>
    <dbReference type="NCBI Taxonomy" id="1461581"/>
    <lineage>
        <taxon>Bacteria</taxon>
        <taxon>Pseudomonadati</taxon>
        <taxon>Pseudomonadota</taxon>
        <taxon>Gammaproteobacteria</taxon>
        <taxon>Pseudomonadales</taxon>
        <taxon>Pseudomonadaceae</taxon>
        <taxon>Pseudomonas</taxon>
    </lineage>
</organism>
<comment type="subcellular location">
    <subcellularLocation>
        <location evidence="1 7">Periplasm</location>
    </subcellularLocation>
</comment>
<dbReference type="Gene3D" id="3.40.30.10">
    <property type="entry name" value="Glutaredoxin"/>
    <property type="match status" value="1"/>
</dbReference>
<dbReference type="Gene3D" id="3.10.450.70">
    <property type="entry name" value="Disulphide bond isomerase, DsbC/G, N-terminal"/>
    <property type="match status" value="1"/>
</dbReference>
<dbReference type="InterPro" id="IPR018950">
    <property type="entry name" value="DiS-bond_isomerase_DsbC/G_N"/>
</dbReference>
<feature type="domain" description="Thioredoxin-like fold" evidence="9">
    <location>
        <begin position="116"/>
        <end position="233"/>
    </location>
</feature>
<feature type="signal peptide" evidence="7">
    <location>
        <begin position="1"/>
        <end position="20"/>
    </location>
</feature>
<dbReference type="SUPFAM" id="SSF52833">
    <property type="entry name" value="Thioredoxin-like"/>
    <property type="match status" value="1"/>
</dbReference>
<dbReference type="OrthoDB" id="12976at2"/>
<accession>A0A078M405</accession>
<dbReference type="GO" id="GO:0016853">
    <property type="term" value="F:isomerase activity"/>
    <property type="evidence" value="ECO:0007669"/>
    <property type="project" value="UniProtKB-KW"/>
</dbReference>
<keyword evidence="6 7" id="KW-0676">Redox-active center</keyword>
<dbReference type="Pfam" id="PF10411">
    <property type="entry name" value="DsbC_N"/>
    <property type="match status" value="1"/>
</dbReference>
<evidence type="ECO:0000256" key="7">
    <source>
        <dbReference type="RuleBase" id="RU364038"/>
    </source>
</evidence>
<evidence type="ECO:0000256" key="6">
    <source>
        <dbReference type="ARBA" id="ARBA00023284"/>
    </source>
</evidence>
<evidence type="ECO:0000256" key="1">
    <source>
        <dbReference type="ARBA" id="ARBA00004418"/>
    </source>
</evidence>
<dbReference type="PANTHER" id="PTHR35272:SF3">
    <property type="entry name" value="THIOL:DISULFIDE INTERCHANGE PROTEIN DSBC"/>
    <property type="match status" value="1"/>
</dbReference>
<dbReference type="InterPro" id="IPR051470">
    <property type="entry name" value="Thiol:disulfide_interchange"/>
</dbReference>
<dbReference type="PANTHER" id="PTHR35272">
    <property type="entry name" value="THIOL:DISULFIDE INTERCHANGE PROTEIN DSBC-RELATED"/>
    <property type="match status" value="1"/>
</dbReference>
<dbReference type="InterPro" id="IPR033954">
    <property type="entry name" value="DiS-bond_Isoase_DsbC/G"/>
</dbReference>
<keyword evidence="5" id="KW-1015">Disulfide bond</keyword>
<keyword evidence="4 7" id="KW-0574">Periplasm</keyword>
<keyword evidence="3 7" id="KW-0732">Signal</keyword>
<evidence type="ECO:0000256" key="4">
    <source>
        <dbReference type="ARBA" id="ARBA00022764"/>
    </source>
</evidence>
<protein>
    <recommendedName>
        <fullName evidence="7">Thiol:disulfide interchange protein</fullName>
    </recommendedName>
</protein>
<proteinExistence type="inferred from homology"/>
<comment type="function">
    <text evidence="7">Required for disulfide bond formation in some periplasmic proteins. Acts by transferring its disulfide bond to other proteins and is reduced in the process.</text>
</comment>
<sequence length="239" mass="25682">MRLKHLTAGLLALCATQAWADAQQSIRQSLDQLNFPLAVTTISETPVEGLYQIQLENGRVIYGSGDGKYLVQGALIAVNDGQPRNLTAEVEAKAIGEVINGIPTKDLVVFAPAQPKTHITVFTDVDCGYCRKLHEEIGELNELGIEVRYAAFPRAGTDSKTAEVMRSVWCAEDRQAAMTRAKQGKSVTRVTCENPVTGQYELGAQVGVQGTPAIFLANGTLVPGYKPAQALAQEAIANQ</sequence>
<evidence type="ECO:0000256" key="2">
    <source>
        <dbReference type="ARBA" id="ARBA00009813"/>
    </source>
</evidence>
<dbReference type="AlphaFoldDB" id="A0A078M405"/>
<keyword evidence="10" id="KW-0413">Isomerase</keyword>
<dbReference type="SUPFAM" id="SSF54423">
    <property type="entry name" value="DsbC/DsbG N-terminal domain-like"/>
    <property type="match status" value="1"/>
</dbReference>
<evidence type="ECO:0000256" key="3">
    <source>
        <dbReference type="ARBA" id="ARBA00022729"/>
    </source>
</evidence>
<dbReference type="RefSeq" id="WP_044497886.1">
    <property type="nucleotide sequence ID" value="NZ_LK391969.1"/>
</dbReference>
<gene>
    <name evidence="10" type="ORF">BN1049_00256</name>
</gene>
<feature type="chain" id="PRO_5009993737" description="Thiol:disulfide interchange protein" evidence="7">
    <location>
        <begin position="21"/>
        <end position="239"/>
    </location>
</feature>
<dbReference type="Pfam" id="PF13098">
    <property type="entry name" value="Thioredoxin_2"/>
    <property type="match status" value="1"/>
</dbReference>
<comment type="similarity">
    <text evidence="2 7">Belongs to the thioredoxin family. DsbC subfamily.</text>
</comment>
<reference evidence="10" key="1">
    <citation type="submission" date="2014-07" db="EMBL/GenBank/DDBJ databases">
        <authorList>
            <person name="Urmite Genomes Urmite Genomes"/>
        </authorList>
    </citation>
    <scope>NUCLEOTIDE SEQUENCE</scope>
    <source>
        <strain evidence="10">12M76_air</strain>
    </source>
</reference>
<name>A0A078M405_9PSED</name>
<dbReference type="EMBL" id="LK391969">
    <property type="protein sequence ID" value="CEF25354.1"/>
    <property type="molecule type" value="Genomic_DNA"/>
</dbReference>
<dbReference type="InterPro" id="IPR012336">
    <property type="entry name" value="Thioredoxin-like_fold"/>
</dbReference>
<dbReference type="InterPro" id="IPR036249">
    <property type="entry name" value="Thioredoxin-like_sf"/>
</dbReference>